<evidence type="ECO:0000259" key="7">
    <source>
        <dbReference type="Pfam" id="PF00108"/>
    </source>
</evidence>
<feature type="active site" description="Proton acceptor" evidence="4">
    <location>
        <position position="423"/>
    </location>
</feature>
<dbReference type="InterPro" id="IPR020616">
    <property type="entry name" value="Thiolase_N"/>
</dbReference>
<keyword evidence="10" id="KW-1185">Reference proteome</keyword>
<gene>
    <name evidence="9" type="ORF">EDC50_1179</name>
</gene>
<feature type="region of interest" description="Disordered" evidence="6">
    <location>
        <begin position="1"/>
        <end position="41"/>
    </location>
</feature>
<dbReference type="NCBIfam" id="TIGR01930">
    <property type="entry name" value="AcCoA-C-Actrans"/>
    <property type="match status" value="1"/>
</dbReference>
<dbReference type="Pfam" id="PF00108">
    <property type="entry name" value="Thiolase_N"/>
    <property type="match status" value="1"/>
</dbReference>
<dbReference type="InterPro" id="IPR020610">
    <property type="entry name" value="Thiolase_AS"/>
</dbReference>
<evidence type="ECO:0000256" key="2">
    <source>
        <dbReference type="ARBA" id="ARBA00022679"/>
    </source>
</evidence>
<dbReference type="EMBL" id="RKQN01000001">
    <property type="protein sequence ID" value="RPE81976.1"/>
    <property type="molecule type" value="Genomic_DNA"/>
</dbReference>
<dbReference type="FunFam" id="3.40.47.10:FF:000010">
    <property type="entry name" value="Acetyl-CoA acetyltransferase (Thiolase)"/>
    <property type="match status" value="1"/>
</dbReference>
<proteinExistence type="inferred from homology"/>
<dbReference type="CDD" id="cd00751">
    <property type="entry name" value="thiolase"/>
    <property type="match status" value="1"/>
</dbReference>
<feature type="domain" description="Thiolase C-terminal" evidence="8">
    <location>
        <begin position="315"/>
        <end position="435"/>
    </location>
</feature>
<evidence type="ECO:0000313" key="9">
    <source>
        <dbReference type="EMBL" id="RPE81976.1"/>
    </source>
</evidence>
<dbReference type="InterPro" id="IPR020617">
    <property type="entry name" value="Thiolase_C"/>
</dbReference>
<dbReference type="Proteomes" id="UP000269708">
    <property type="component" value="Unassembled WGS sequence"/>
</dbReference>
<dbReference type="SUPFAM" id="SSF53901">
    <property type="entry name" value="Thiolase-like"/>
    <property type="match status" value="2"/>
</dbReference>
<dbReference type="PROSITE" id="PS00098">
    <property type="entry name" value="THIOLASE_1"/>
    <property type="match status" value="1"/>
</dbReference>
<protein>
    <submittedName>
        <fullName evidence="9">Acetyl-CoA C-acetyltransferase</fullName>
    </submittedName>
</protein>
<dbReference type="GO" id="GO:0003988">
    <property type="term" value="F:acetyl-CoA C-acyltransferase activity"/>
    <property type="evidence" value="ECO:0007669"/>
    <property type="project" value="UniProtKB-ARBA"/>
</dbReference>
<dbReference type="InterPro" id="IPR016039">
    <property type="entry name" value="Thiolase-like"/>
</dbReference>
<dbReference type="PANTHER" id="PTHR18919">
    <property type="entry name" value="ACETYL-COA C-ACYLTRANSFERASE"/>
    <property type="match status" value="1"/>
</dbReference>
<accession>A0A3N4VFY4</accession>
<evidence type="ECO:0000256" key="1">
    <source>
        <dbReference type="ARBA" id="ARBA00010982"/>
    </source>
</evidence>
<dbReference type="PIRSF" id="PIRSF000429">
    <property type="entry name" value="Ac-CoA_Ac_transf"/>
    <property type="match status" value="1"/>
</dbReference>
<evidence type="ECO:0000256" key="3">
    <source>
        <dbReference type="ARBA" id="ARBA00023315"/>
    </source>
</evidence>
<keyword evidence="3 5" id="KW-0012">Acyltransferase</keyword>
<evidence type="ECO:0000259" key="8">
    <source>
        <dbReference type="Pfam" id="PF02803"/>
    </source>
</evidence>
<dbReference type="Pfam" id="PF02803">
    <property type="entry name" value="Thiolase_C"/>
    <property type="match status" value="1"/>
</dbReference>
<feature type="active site" description="Acyl-thioester intermediate" evidence="4">
    <location>
        <position position="134"/>
    </location>
</feature>
<feature type="compositionally biased region" description="Pro residues" evidence="6">
    <location>
        <begin position="31"/>
        <end position="41"/>
    </location>
</feature>
<keyword evidence="2 5" id="KW-0808">Transferase</keyword>
<organism evidence="9 10">
    <name type="scientific">Vulcaniibacterium tengchongense</name>
    <dbReference type="NCBI Taxonomy" id="1273429"/>
    <lineage>
        <taxon>Bacteria</taxon>
        <taxon>Pseudomonadati</taxon>
        <taxon>Pseudomonadota</taxon>
        <taxon>Gammaproteobacteria</taxon>
        <taxon>Lysobacterales</taxon>
        <taxon>Lysobacteraceae</taxon>
        <taxon>Vulcaniibacterium</taxon>
    </lineage>
</organism>
<dbReference type="PANTHER" id="PTHR18919:SF164">
    <property type="entry name" value="ACETYL-COA ACETYLTRANSFERASE"/>
    <property type="match status" value="1"/>
</dbReference>
<name>A0A3N4VFY4_9GAMM</name>
<comment type="similarity">
    <text evidence="1 5">Belongs to the thiolase-like superfamily. Thiolase family.</text>
</comment>
<evidence type="ECO:0000256" key="4">
    <source>
        <dbReference type="PIRSR" id="PIRSR000429-1"/>
    </source>
</evidence>
<evidence type="ECO:0000256" key="6">
    <source>
        <dbReference type="SAM" id="MobiDB-lite"/>
    </source>
</evidence>
<dbReference type="PROSITE" id="PS00099">
    <property type="entry name" value="THIOLASE_3"/>
    <property type="match status" value="1"/>
</dbReference>
<sequence length="437" mass="44600">MHAAFTPPPQAVARTHPRSGLPRRSTAPHNPAIPRPPPVPHPLEHAMSDVVIVGAKRTAIGSFLGQFTGVPTPVLGTAAIAGALNHAGVAPDQVGEVIMGCVLPAGLGQAPARQASLGAGIPDAVGCTTINKVCGSGMKAIMFGHDLIQAGSAAVVVAGGMESMTNAPHLLNNSRTGVRYGSAEMLDHMAWDGLTNPYDGKAMGVFGDATCVRYGFDREALDAFAVESVKRAQAASTGGAFKDEIVPVTVKGRKGETVVDADEEPGKIDPAKIPSLRPAFGQDGVLTAAHSSKISDGAAATVLMSAEEAARRGLAPLARIVAHAGHAQAPEWFTTAPVKAISAVLQKAGWSVDQVDLFEVNEAFACVAMAPMKDLGIPHEKLNVHGGACALGHPIGASGARLVVTLLHALRARGGKRGVASLCIGGGEATAVAVELL</sequence>
<feature type="active site" description="Proton acceptor" evidence="4">
    <location>
        <position position="393"/>
    </location>
</feature>
<comment type="caution">
    <text evidence="9">The sequence shown here is derived from an EMBL/GenBank/DDBJ whole genome shotgun (WGS) entry which is preliminary data.</text>
</comment>
<feature type="compositionally biased region" description="Pro residues" evidence="6">
    <location>
        <begin position="1"/>
        <end position="10"/>
    </location>
</feature>
<feature type="domain" description="Thiolase N-terminal" evidence="7">
    <location>
        <begin position="50"/>
        <end position="306"/>
    </location>
</feature>
<dbReference type="Gene3D" id="3.40.47.10">
    <property type="match status" value="2"/>
</dbReference>
<dbReference type="InterPro" id="IPR020615">
    <property type="entry name" value="Thiolase_acyl_enz_int_AS"/>
</dbReference>
<dbReference type="AlphaFoldDB" id="A0A3N4VFY4"/>
<evidence type="ECO:0000313" key="10">
    <source>
        <dbReference type="Proteomes" id="UP000269708"/>
    </source>
</evidence>
<dbReference type="InterPro" id="IPR002155">
    <property type="entry name" value="Thiolase"/>
</dbReference>
<evidence type="ECO:0000256" key="5">
    <source>
        <dbReference type="RuleBase" id="RU003557"/>
    </source>
</evidence>
<dbReference type="GO" id="GO:0044281">
    <property type="term" value="P:small molecule metabolic process"/>
    <property type="evidence" value="ECO:0007669"/>
    <property type="project" value="UniProtKB-ARBA"/>
</dbReference>
<reference evidence="9 10" key="1">
    <citation type="submission" date="2018-11" db="EMBL/GenBank/DDBJ databases">
        <title>Genomic Encyclopedia of Type Strains, Phase IV (KMG-IV): sequencing the most valuable type-strain genomes for metagenomic binning, comparative biology and taxonomic classification.</title>
        <authorList>
            <person name="Goeker M."/>
        </authorList>
    </citation>
    <scope>NUCLEOTIDE SEQUENCE [LARGE SCALE GENOMIC DNA]</scope>
    <source>
        <strain evidence="9 10">DSM 25623</strain>
    </source>
</reference>